<gene>
    <name evidence="1" type="ORF">VKT23_016905</name>
</gene>
<name>A0ABR1ITN7_9AGAR</name>
<organism evidence="1 2">
    <name type="scientific">Marasmiellus scandens</name>
    <dbReference type="NCBI Taxonomy" id="2682957"/>
    <lineage>
        <taxon>Eukaryota</taxon>
        <taxon>Fungi</taxon>
        <taxon>Dikarya</taxon>
        <taxon>Basidiomycota</taxon>
        <taxon>Agaricomycotina</taxon>
        <taxon>Agaricomycetes</taxon>
        <taxon>Agaricomycetidae</taxon>
        <taxon>Agaricales</taxon>
        <taxon>Marasmiineae</taxon>
        <taxon>Omphalotaceae</taxon>
        <taxon>Marasmiellus</taxon>
    </lineage>
</organism>
<protein>
    <submittedName>
        <fullName evidence="1">Uncharacterized protein</fullName>
    </submittedName>
</protein>
<dbReference type="EMBL" id="JBANRG010000066">
    <property type="protein sequence ID" value="KAK7440827.1"/>
    <property type="molecule type" value="Genomic_DNA"/>
</dbReference>
<keyword evidence="2" id="KW-1185">Reference proteome</keyword>
<proteinExistence type="predicted"/>
<accession>A0ABR1ITN7</accession>
<evidence type="ECO:0000313" key="1">
    <source>
        <dbReference type="EMBL" id="KAK7440827.1"/>
    </source>
</evidence>
<dbReference type="Proteomes" id="UP001498398">
    <property type="component" value="Unassembled WGS sequence"/>
</dbReference>
<sequence>MPAMDQLFTAIESYDKMNIEYLQFSKIGGVMRHITALDIKKVPEDDEFKFQERAKAR</sequence>
<reference evidence="1 2" key="1">
    <citation type="submission" date="2024-01" db="EMBL/GenBank/DDBJ databases">
        <title>A draft genome for the cacao thread blight pathogen Marasmiellus scandens.</title>
        <authorList>
            <person name="Baruah I.K."/>
            <person name="Leung J."/>
            <person name="Bukari Y."/>
            <person name="Amoako-Attah I."/>
            <person name="Meinhardt L.W."/>
            <person name="Bailey B.A."/>
            <person name="Cohen S.P."/>
        </authorList>
    </citation>
    <scope>NUCLEOTIDE SEQUENCE [LARGE SCALE GENOMIC DNA]</scope>
    <source>
        <strain evidence="1 2">GH-19</strain>
    </source>
</reference>
<comment type="caution">
    <text evidence="1">The sequence shown here is derived from an EMBL/GenBank/DDBJ whole genome shotgun (WGS) entry which is preliminary data.</text>
</comment>
<evidence type="ECO:0000313" key="2">
    <source>
        <dbReference type="Proteomes" id="UP001498398"/>
    </source>
</evidence>